<dbReference type="KEGG" id="acep:105627242"/>
<accession>A0A158P2B6</accession>
<evidence type="ECO:0000256" key="1">
    <source>
        <dbReference type="PROSITE-ProRule" id="PRU00325"/>
    </source>
</evidence>
<dbReference type="PANTHER" id="PTHR28498">
    <property type="entry name" value="ZINC FINGER SWIM DOMAIN-CONTAINING PROTEIN 7"/>
    <property type="match status" value="1"/>
</dbReference>
<evidence type="ECO:0000313" key="4">
    <source>
        <dbReference type="Proteomes" id="UP000005205"/>
    </source>
</evidence>
<dbReference type="Proteomes" id="UP000005205">
    <property type="component" value="Unassembled WGS sequence"/>
</dbReference>
<dbReference type="STRING" id="12957.A0A158P2B6"/>
<feature type="domain" description="SWIM-type" evidence="2">
    <location>
        <begin position="105"/>
        <end position="143"/>
    </location>
</feature>
<keyword evidence="1" id="KW-0863">Zinc-finger</keyword>
<dbReference type="InParanoid" id="A0A158P2B6"/>
<dbReference type="EMBL" id="ADTU01001164">
    <property type="status" value="NOT_ANNOTATED_CDS"/>
    <property type="molecule type" value="Genomic_DNA"/>
</dbReference>
<dbReference type="PANTHER" id="PTHR28498:SF1">
    <property type="entry name" value="ZINC FINGER SWIM DOMAIN-CONTAINING PROTEIN 7"/>
    <property type="match status" value="1"/>
</dbReference>
<dbReference type="InterPro" id="IPR007527">
    <property type="entry name" value="Znf_SWIM"/>
</dbReference>
<reference evidence="4" key="1">
    <citation type="journal article" date="2011" name="PLoS Genet.">
        <title>The genome sequence of the leaf-cutter ant Atta cephalotes reveals insights into its obligate symbiotic lifestyle.</title>
        <authorList>
            <person name="Suen G."/>
            <person name="Teiling C."/>
            <person name="Li L."/>
            <person name="Holt C."/>
            <person name="Abouheif E."/>
            <person name="Bornberg-Bauer E."/>
            <person name="Bouffard P."/>
            <person name="Caldera E.J."/>
            <person name="Cash E."/>
            <person name="Cavanaugh A."/>
            <person name="Denas O."/>
            <person name="Elhaik E."/>
            <person name="Fave M.J."/>
            <person name="Gadau J."/>
            <person name="Gibson J.D."/>
            <person name="Graur D."/>
            <person name="Grubbs K.J."/>
            <person name="Hagen D.E."/>
            <person name="Harkins T.T."/>
            <person name="Helmkampf M."/>
            <person name="Hu H."/>
            <person name="Johnson B.R."/>
            <person name="Kim J."/>
            <person name="Marsh S.E."/>
            <person name="Moeller J.A."/>
            <person name="Munoz-Torres M.C."/>
            <person name="Murphy M.C."/>
            <person name="Naughton M.C."/>
            <person name="Nigam S."/>
            <person name="Overson R."/>
            <person name="Rajakumar R."/>
            <person name="Reese J.T."/>
            <person name="Scott J.J."/>
            <person name="Smith C.R."/>
            <person name="Tao S."/>
            <person name="Tsutsui N.D."/>
            <person name="Viljakainen L."/>
            <person name="Wissler L."/>
            <person name="Yandell M.D."/>
            <person name="Zimmer F."/>
            <person name="Taylor J."/>
            <person name="Slater S.C."/>
            <person name="Clifton S.W."/>
            <person name="Warren W.C."/>
            <person name="Elsik C.G."/>
            <person name="Smith C.D."/>
            <person name="Weinstock G.M."/>
            <person name="Gerardo N.M."/>
            <person name="Currie C.R."/>
        </authorList>
    </citation>
    <scope>NUCLEOTIDE SEQUENCE [LARGE SCALE GENOMIC DNA]</scope>
</reference>
<dbReference type="GO" id="GO:0000724">
    <property type="term" value="P:double-strand break repair via homologous recombination"/>
    <property type="evidence" value="ECO:0007669"/>
    <property type="project" value="TreeGrafter"/>
</dbReference>
<dbReference type="GO" id="GO:0097196">
    <property type="term" value="C:Shu complex"/>
    <property type="evidence" value="ECO:0007669"/>
    <property type="project" value="TreeGrafter"/>
</dbReference>
<keyword evidence="4" id="KW-1185">Reference proteome</keyword>
<dbReference type="OrthoDB" id="337581at2759"/>
<keyword evidence="1" id="KW-0479">Metal-binding</keyword>
<evidence type="ECO:0000313" key="3">
    <source>
        <dbReference type="EnsemblMetazoa" id="XP_012063924.1"/>
    </source>
</evidence>
<dbReference type="EnsemblMetazoa" id="XM_012208534.1">
    <property type="protein sequence ID" value="XP_012063924.1"/>
    <property type="gene ID" value="LOC105627242"/>
</dbReference>
<organism evidence="3 4">
    <name type="scientific">Atta cephalotes</name>
    <name type="common">Leafcutter ant</name>
    <dbReference type="NCBI Taxonomy" id="12957"/>
    <lineage>
        <taxon>Eukaryota</taxon>
        <taxon>Metazoa</taxon>
        <taxon>Ecdysozoa</taxon>
        <taxon>Arthropoda</taxon>
        <taxon>Hexapoda</taxon>
        <taxon>Insecta</taxon>
        <taxon>Pterygota</taxon>
        <taxon>Neoptera</taxon>
        <taxon>Endopterygota</taxon>
        <taxon>Hymenoptera</taxon>
        <taxon>Apocrita</taxon>
        <taxon>Aculeata</taxon>
        <taxon>Formicoidea</taxon>
        <taxon>Formicidae</taxon>
        <taxon>Myrmicinae</taxon>
        <taxon>Atta</taxon>
    </lineage>
</organism>
<dbReference type="PROSITE" id="PS50966">
    <property type="entry name" value="ZF_SWIM"/>
    <property type="match status" value="1"/>
</dbReference>
<proteinExistence type="predicted"/>
<name>A0A158P2B6_ATTCE</name>
<reference evidence="3" key="2">
    <citation type="submission" date="2016-04" db="UniProtKB">
        <authorList>
            <consortium name="EnsemblMetazoa"/>
        </authorList>
    </citation>
    <scope>IDENTIFICATION</scope>
</reference>
<gene>
    <name evidence="3" type="primary">105627242</name>
</gene>
<protein>
    <recommendedName>
        <fullName evidence="2">SWIM-type domain-containing protein</fullName>
    </recommendedName>
</protein>
<dbReference type="GO" id="GO:0008270">
    <property type="term" value="F:zinc ion binding"/>
    <property type="evidence" value="ECO:0007669"/>
    <property type="project" value="UniProtKB-KW"/>
</dbReference>
<sequence>MNSYQQVVNTGSQPPTVYDQKYIDFVDNVLKEVADDFEREKKFSDQNLLKLHKLFDGVFERALDLYEQQRVTQISTSNAIITEPCKRVNEASWLMQVKGHSGALYTLFPEINYCTCAAFRHQVLTDRSAFTCKHVLATWLASIDKEKLLHQQLTQKQFNNLLLYQASNK</sequence>
<dbReference type="AlphaFoldDB" id="A0A158P2B6"/>
<keyword evidence="1" id="KW-0862">Zinc</keyword>
<evidence type="ECO:0000259" key="2">
    <source>
        <dbReference type="PROSITE" id="PS50966"/>
    </source>
</evidence>